<dbReference type="AlphaFoldDB" id="A0A1A6ACM3"/>
<protein>
    <submittedName>
        <fullName evidence="2">Uncharacterized protein</fullName>
    </submittedName>
</protein>
<name>A0A1A6ACM3_9TREE</name>
<reference evidence="2" key="1">
    <citation type="submission" date="2013-07" db="EMBL/GenBank/DDBJ databases">
        <title>The Genome Sequence of Cryptococcus dejecticola CBS10117.</title>
        <authorList>
            <consortium name="The Broad Institute Genome Sequencing Platform"/>
            <person name="Cuomo C."/>
            <person name="Litvintseva A."/>
            <person name="Chen Y."/>
            <person name="Heitman J."/>
            <person name="Sun S."/>
            <person name="Springer D."/>
            <person name="Dromer F."/>
            <person name="Young S.K."/>
            <person name="Zeng Q."/>
            <person name="Gargeya S."/>
            <person name="Fitzgerald M."/>
            <person name="Abouelleil A."/>
            <person name="Alvarado L."/>
            <person name="Berlin A.M."/>
            <person name="Chapman S.B."/>
            <person name="Dewar J."/>
            <person name="Goldberg J."/>
            <person name="Griggs A."/>
            <person name="Gujja S."/>
            <person name="Hansen M."/>
            <person name="Howarth C."/>
            <person name="Imamovic A."/>
            <person name="Larimer J."/>
            <person name="McCowan C."/>
            <person name="Murphy C."/>
            <person name="Pearson M."/>
            <person name="Priest M."/>
            <person name="Roberts A."/>
            <person name="Saif S."/>
            <person name="Shea T."/>
            <person name="Sykes S."/>
            <person name="Wortman J."/>
            <person name="Nusbaum C."/>
            <person name="Birren B."/>
        </authorList>
    </citation>
    <scope>NUCLEOTIDE SEQUENCE [LARGE SCALE GENOMIC DNA]</scope>
    <source>
        <strain evidence="2">CBS 10117</strain>
    </source>
</reference>
<organism evidence="2">
    <name type="scientific">Kwoniella dejecticola CBS 10117</name>
    <dbReference type="NCBI Taxonomy" id="1296121"/>
    <lineage>
        <taxon>Eukaryota</taxon>
        <taxon>Fungi</taxon>
        <taxon>Dikarya</taxon>
        <taxon>Basidiomycota</taxon>
        <taxon>Agaricomycotina</taxon>
        <taxon>Tremellomycetes</taxon>
        <taxon>Tremellales</taxon>
        <taxon>Cryptococcaceae</taxon>
        <taxon>Kwoniella</taxon>
    </lineage>
</organism>
<gene>
    <name evidence="2" type="ORF">I303_02019</name>
    <name evidence="3" type="ORF">I303_101845</name>
</gene>
<dbReference type="EMBL" id="KI894028">
    <property type="protein sequence ID" value="OBR87806.1"/>
    <property type="molecule type" value="Genomic_DNA"/>
</dbReference>
<reference evidence="3" key="2">
    <citation type="submission" date="2013-07" db="EMBL/GenBank/DDBJ databases">
        <authorList>
            <consortium name="The Broad Institute Genome Sequencing Platform"/>
            <person name="Cuomo C."/>
            <person name="Litvintseva A."/>
            <person name="Chen Y."/>
            <person name="Heitman J."/>
            <person name="Sun S."/>
            <person name="Springer D."/>
            <person name="Dromer F."/>
            <person name="Young S.K."/>
            <person name="Zeng Q."/>
            <person name="Gargeya S."/>
            <person name="Fitzgerald M."/>
            <person name="Abouelleil A."/>
            <person name="Alvarado L."/>
            <person name="Berlin A.M."/>
            <person name="Chapman S.B."/>
            <person name="Dewar J."/>
            <person name="Goldberg J."/>
            <person name="Griggs A."/>
            <person name="Gujja S."/>
            <person name="Hansen M."/>
            <person name="Howarth C."/>
            <person name="Imamovic A."/>
            <person name="Larimer J."/>
            <person name="McCowan C."/>
            <person name="Murphy C."/>
            <person name="Pearson M."/>
            <person name="Priest M."/>
            <person name="Roberts A."/>
            <person name="Saif S."/>
            <person name="Shea T."/>
            <person name="Sykes S."/>
            <person name="Wortman J."/>
            <person name="Nusbaum C."/>
            <person name="Birren B."/>
        </authorList>
    </citation>
    <scope>NUCLEOTIDE SEQUENCE</scope>
    <source>
        <strain evidence="3">CBS 10117</strain>
    </source>
</reference>
<accession>A0A1A6ACM3</accession>
<feature type="compositionally biased region" description="Low complexity" evidence="1">
    <location>
        <begin position="1"/>
        <end position="13"/>
    </location>
</feature>
<feature type="region of interest" description="Disordered" evidence="1">
    <location>
        <begin position="1"/>
        <end position="24"/>
    </location>
</feature>
<evidence type="ECO:0000313" key="2">
    <source>
        <dbReference type="EMBL" id="OBR87806.1"/>
    </source>
</evidence>
<evidence type="ECO:0000256" key="1">
    <source>
        <dbReference type="SAM" id="MobiDB-lite"/>
    </source>
</evidence>
<dbReference type="RefSeq" id="XP_018265648.1">
    <property type="nucleotide sequence ID" value="XM_018405367.1"/>
</dbReference>
<reference evidence="3" key="3">
    <citation type="submission" date="2024-02" db="EMBL/GenBank/DDBJ databases">
        <title>Comparative genomics of Cryptococcus and Kwoniella reveals pathogenesis evolution and contrasting modes of karyotype evolution via chromosome fusion or intercentromeric recombination.</title>
        <authorList>
            <person name="Coelho M.A."/>
            <person name="David-Palma M."/>
            <person name="Shea T."/>
            <person name="Bowers K."/>
            <person name="McGinley-Smith S."/>
            <person name="Mohammad A.W."/>
            <person name="Gnirke A."/>
            <person name="Yurkov A.M."/>
            <person name="Nowrousian M."/>
            <person name="Sun S."/>
            <person name="Cuomo C.A."/>
            <person name="Heitman J."/>
        </authorList>
    </citation>
    <scope>NUCLEOTIDE SEQUENCE</scope>
    <source>
        <strain evidence="3">CBS 10117</strain>
    </source>
</reference>
<dbReference type="VEuPathDB" id="FungiDB:I303_02019"/>
<proteinExistence type="predicted"/>
<evidence type="ECO:0000313" key="3">
    <source>
        <dbReference type="EMBL" id="WWC59294.1"/>
    </source>
</evidence>
<dbReference type="GeneID" id="28965718"/>
<evidence type="ECO:0000313" key="4">
    <source>
        <dbReference type="Proteomes" id="UP000078595"/>
    </source>
</evidence>
<dbReference type="Proteomes" id="UP000078595">
    <property type="component" value="Chromosome 2"/>
</dbReference>
<dbReference type="KEGG" id="kdj:28965718"/>
<dbReference type="EMBL" id="CP144531">
    <property type="protein sequence ID" value="WWC59294.1"/>
    <property type="molecule type" value="Genomic_DNA"/>
</dbReference>
<keyword evidence="4" id="KW-1185">Reference proteome</keyword>
<sequence>MSSQSPSGPASPSRHTSSGDKKSYTVHKLRTLECPLSLIFPHIPKDIDNTEWTSRQLRQQVNLVSYGPLSPTVPPDEAQVSPGADCKGDEIHDSVKHDQENSTILANEDLKIILQTGIMTTSPCGVRSKIAMLIIPSTIVLSPPSATRDNERMIEIHPYPLKGSSRLFSTMAADRLEDPTKTETFSVNFESGLNDHLLDQALFDSTPFQEATRDETMRACKLIVFKKKGGSPFKNMIRRKIVQSPNQDLKGQEKDADEDEIVKVGKVIVGYRFFGNIDD</sequence>